<dbReference type="PROSITE" id="PS50211">
    <property type="entry name" value="DENN"/>
    <property type="match status" value="1"/>
</dbReference>
<name>A0A9P6YFC2_RHIOR</name>
<proteinExistence type="inferred from homology"/>
<dbReference type="GO" id="GO:0005737">
    <property type="term" value="C:cytoplasm"/>
    <property type="evidence" value="ECO:0007669"/>
    <property type="project" value="TreeGrafter"/>
</dbReference>
<dbReference type="PANTHER" id="PTHR31017:SF1">
    <property type="entry name" value="LATE SECRETORY PATHWAY PROTEIN AVL9 HOMOLOG"/>
    <property type="match status" value="1"/>
</dbReference>
<feature type="domain" description="UDENN" evidence="3">
    <location>
        <begin position="14"/>
        <end position="425"/>
    </location>
</feature>
<evidence type="ECO:0000256" key="1">
    <source>
        <dbReference type="ARBA" id="ARBA00038178"/>
    </source>
</evidence>
<dbReference type="AlphaFoldDB" id="A0A9P6YFC2"/>
<dbReference type="EMBL" id="JAANIT010000516">
    <property type="protein sequence ID" value="KAG1546947.1"/>
    <property type="molecule type" value="Genomic_DNA"/>
</dbReference>
<evidence type="ECO:0000256" key="2">
    <source>
        <dbReference type="SAM" id="MobiDB-lite"/>
    </source>
</evidence>
<feature type="compositionally biased region" description="Basic and acidic residues" evidence="2">
    <location>
        <begin position="561"/>
        <end position="570"/>
    </location>
</feature>
<reference evidence="4" key="1">
    <citation type="journal article" date="2020" name="Microb. Genom.">
        <title>Genetic diversity of clinical and environmental Mucorales isolates obtained from an investigation of mucormycosis cases among solid organ transplant recipients.</title>
        <authorList>
            <person name="Nguyen M.H."/>
            <person name="Kaul D."/>
            <person name="Muto C."/>
            <person name="Cheng S.J."/>
            <person name="Richter R.A."/>
            <person name="Bruno V.M."/>
            <person name="Liu G."/>
            <person name="Beyhan S."/>
            <person name="Sundermann A.J."/>
            <person name="Mounaud S."/>
            <person name="Pasculle A.W."/>
            <person name="Nierman W.C."/>
            <person name="Driscoll E."/>
            <person name="Cumbie R."/>
            <person name="Clancy C.J."/>
            <person name="Dupont C.L."/>
        </authorList>
    </citation>
    <scope>NUCLEOTIDE SEQUENCE</scope>
    <source>
        <strain evidence="4">GL16</strain>
    </source>
</reference>
<dbReference type="InterPro" id="IPR037516">
    <property type="entry name" value="Tripartite_DENN"/>
</dbReference>
<comment type="similarity">
    <text evidence="1">Belongs to the AVL9 family.</text>
</comment>
<evidence type="ECO:0000313" key="4">
    <source>
        <dbReference type="EMBL" id="KAG1546947.1"/>
    </source>
</evidence>
<dbReference type="Pfam" id="PF09794">
    <property type="entry name" value="Avl9"/>
    <property type="match status" value="2"/>
</dbReference>
<sequence>MSVSINNNKDQQIAAVLVVGFHHAFGPIVEFCTPSPPQQKEQETLGKLELPEEWSFLPFLALPDGAHQKDEDFAYFHLPPVKGWSTAAETTLFGISYFYLKKDLLVKTPDVTRVIVQKAVVVLAKQPIFGPLKEKLAMTTAAWFNQRDFTNLGLLDNLYEDLNRSFCGQIEDSTLYMGTSLRELVYKFKSKTLMLLKLLLLEKRDSGSPDLDTIQLTMAGGLSDGTKESLLKYAGLPLHLFAKGSFFQPYLPLQQIDMLSSDQTTSYVAGTTNQIFFHQKSDTKIDVLVNVETGTIEFYDQRLIPVVSHTIADRKWMEGIVKVVYDGWNEDGHVYDGSDDYLRARFEGYILSLLSSVKHAQAHHQLDDMLYINREQVIEEEEEHNYLSDYGMKWLKNWIKTDNFKKWNEYTDYEIYAIVDPGHPGMGNISIIDLQNTLSNRLRDLQLKQNLAPIKNTLSKAMSGSAKVMSRGSTKFMKGMDSFLNDNDTSEGPSTQQVGKLFSNFSSFWSKKAKEFSKVMEEAVNPSDVEHKRTSRVISTRTSDDDSGSAFVNVDYPNSTKENEEKIMDI</sequence>
<organism evidence="4 5">
    <name type="scientific">Rhizopus oryzae</name>
    <name type="common">Mucormycosis agent</name>
    <name type="synonym">Rhizopus arrhizus var. delemar</name>
    <dbReference type="NCBI Taxonomy" id="64495"/>
    <lineage>
        <taxon>Eukaryota</taxon>
        <taxon>Fungi</taxon>
        <taxon>Fungi incertae sedis</taxon>
        <taxon>Mucoromycota</taxon>
        <taxon>Mucoromycotina</taxon>
        <taxon>Mucoromycetes</taxon>
        <taxon>Mucorales</taxon>
        <taxon>Mucorineae</taxon>
        <taxon>Rhizopodaceae</taxon>
        <taxon>Rhizopus</taxon>
    </lineage>
</organism>
<evidence type="ECO:0000259" key="3">
    <source>
        <dbReference type="PROSITE" id="PS50211"/>
    </source>
</evidence>
<protein>
    <recommendedName>
        <fullName evidence="3">UDENN domain-containing protein</fullName>
    </recommendedName>
</protein>
<accession>A0A9P6YFC2</accession>
<comment type="caution">
    <text evidence="4">The sequence shown here is derived from an EMBL/GenBank/DDBJ whole genome shotgun (WGS) entry which is preliminary data.</text>
</comment>
<evidence type="ECO:0000313" key="5">
    <source>
        <dbReference type="Proteomes" id="UP000717996"/>
    </source>
</evidence>
<dbReference type="InterPro" id="IPR051731">
    <property type="entry name" value="DENND11/AVL9_GEFs"/>
</dbReference>
<dbReference type="OrthoDB" id="192887at2759"/>
<dbReference type="InterPro" id="IPR018307">
    <property type="entry name" value="ABL9/DENND6_dom"/>
</dbReference>
<gene>
    <name evidence="4" type="ORF">G6F51_004567</name>
</gene>
<dbReference type="Proteomes" id="UP000717996">
    <property type="component" value="Unassembled WGS sequence"/>
</dbReference>
<dbReference type="PANTHER" id="PTHR31017">
    <property type="entry name" value="LATE SECRETORY PATHWAY PROTEIN AVL9-RELATED"/>
    <property type="match status" value="1"/>
</dbReference>
<feature type="region of interest" description="Disordered" evidence="2">
    <location>
        <begin position="527"/>
        <end position="570"/>
    </location>
</feature>